<gene>
    <name evidence="1" type="ORF">CI088_00215</name>
</gene>
<keyword evidence="2" id="KW-1185">Reference proteome</keyword>
<dbReference type="EMBL" id="PIEU01000001">
    <property type="protein sequence ID" value="PZL78229.1"/>
    <property type="molecule type" value="Genomic_DNA"/>
</dbReference>
<name>A0A2W4BX88_9ENTE</name>
<sequence length="74" mass="8966">MNYWYISLSKFYPKGKTRQAQLKKKFTLIECFNEAEPREIDSMKLIYLGFGFFDCDHIQNNYNLHQRRIEHGNS</sequence>
<organism evidence="1 2">
    <name type="scientific">Enterococcus plantarum</name>
    <dbReference type="NCBI Taxonomy" id="1077675"/>
    <lineage>
        <taxon>Bacteria</taxon>
        <taxon>Bacillati</taxon>
        <taxon>Bacillota</taxon>
        <taxon>Bacilli</taxon>
        <taxon>Lactobacillales</taxon>
        <taxon>Enterococcaceae</taxon>
        <taxon>Enterococcus</taxon>
    </lineage>
</organism>
<dbReference type="Proteomes" id="UP000249828">
    <property type="component" value="Unassembled WGS sequence"/>
</dbReference>
<dbReference type="AlphaFoldDB" id="A0A2W4BX88"/>
<protein>
    <submittedName>
        <fullName evidence="1">Uncharacterized protein</fullName>
    </submittedName>
</protein>
<reference evidence="1 2" key="1">
    <citation type="submission" date="2017-11" db="EMBL/GenBank/DDBJ databases">
        <title>Draft genome sequence of Enterococcus plantarum TRW2 strain isolated from lettuce.</title>
        <authorList>
            <person name="Kim E.B."/>
            <person name="Marco M.L."/>
            <person name="Williams T.R."/>
            <person name="You I.H."/>
        </authorList>
    </citation>
    <scope>NUCLEOTIDE SEQUENCE [LARGE SCALE GENOMIC DNA]</scope>
    <source>
        <strain evidence="1 2">TRW2</strain>
    </source>
</reference>
<evidence type="ECO:0000313" key="2">
    <source>
        <dbReference type="Proteomes" id="UP000249828"/>
    </source>
</evidence>
<comment type="caution">
    <text evidence="1">The sequence shown here is derived from an EMBL/GenBank/DDBJ whole genome shotgun (WGS) entry which is preliminary data.</text>
</comment>
<evidence type="ECO:0000313" key="1">
    <source>
        <dbReference type="EMBL" id="PZL78229.1"/>
    </source>
</evidence>
<accession>A0A2W4BX88</accession>
<proteinExistence type="predicted"/>